<gene>
    <name evidence="3" type="ORF">ACFFLS_23920</name>
</gene>
<dbReference type="PROSITE" id="PS51257">
    <property type="entry name" value="PROKAR_LIPOPROTEIN"/>
    <property type="match status" value="1"/>
</dbReference>
<evidence type="ECO:0000256" key="2">
    <source>
        <dbReference type="SAM" id="SignalP"/>
    </source>
</evidence>
<evidence type="ECO:0000313" key="3">
    <source>
        <dbReference type="EMBL" id="MFC0080113.1"/>
    </source>
</evidence>
<feature type="region of interest" description="Disordered" evidence="1">
    <location>
        <begin position="25"/>
        <end position="60"/>
    </location>
</feature>
<organism evidence="3 4">
    <name type="scientific">Flavobacterium procerum</name>
    <dbReference type="NCBI Taxonomy" id="1455569"/>
    <lineage>
        <taxon>Bacteria</taxon>
        <taxon>Pseudomonadati</taxon>
        <taxon>Bacteroidota</taxon>
        <taxon>Flavobacteriia</taxon>
        <taxon>Flavobacteriales</taxon>
        <taxon>Flavobacteriaceae</taxon>
        <taxon>Flavobacterium</taxon>
    </lineage>
</organism>
<feature type="chain" id="PRO_5047027229" description="Lipoprotein" evidence="2">
    <location>
        <begin position="23"/>
        <end position="60"/>
    </location>
</feature>
<name>A0ABV6BYK3_9FLAO</name>
<keyword evidence="2" id="KW-0732">Signal</keyword>
<evidence type="ECO:0000313" key="4">
    <source>
        <dbReference type="Proteomes" id="UP001589734"/>
    </source>
</evidence>
<feature type="compositionally biased region" description="Pro residues" evidence="1">
    <location>
        <begin position="48"/>
        <end position="60"/>
    </location>
</feature>
<dbReference type="RefSeq" id="WP_379682897.1">
    <property type="nucleotide sequence ID" value="NZ_JBHLYW010000029.1"/>
</dbReference>
<dbReference type="EMBL" id="JBHLYW010000029">
    <property type="protein sequence ID" value="MFC0080113.1"/>
    <property type="molecule type" value="Genomic_DNA"/>
</dbReference>
<feature type="compositionally biased region" description="Basic and acidic residues" evidence="1">
    <location>
        <begin position="27"/>
        <end position="37"/>
    </location>
</feature>
<evidence type="ECO:0000256" key="1">
    <source>
        <dbReference type="SAM" id="MobiDB-lite"/>
    </source>
</evidence>
<evidence type="ECO:0008006" key="5">
    <source>
        <dbReference type="Google" id="ProtNLM"/>
    </source>
</evidence>
<feature type="signal peptide" evidence="2">
    <location>
        <begin position="1"/>
        <end position="22"/>
    </location>
</feature>
<proteinExistence type="predicted"/>
<accession>A0ABV6BYK3</accession>
<protein>
    <recommendedName>
        <fullName evidence="5">Lipoprotein</fullName>
    </recommendedName>
</protein>
<keyword evidence="4" id="KW-1185">Reference proteome</keyword>
<reference evidence="3 4" key="1">
    <citation type="submission" date="2024-09" db="EMBL/GenBank/DDBJ databases">
        <authorList>
            <person name="Sun Q."/>
            <person name="Mori K."/>
        </authorList>
    </citation>
    <scope>NUCLEOTIDE SEQUENCE [LARGE SCALE GENOMIC DNA]</scope>
    <source>
        <strain evidence="3 4">CGMCC 1.12926</strain>
    </source>
</reference>
<dbReference type="Proteomes" id="UP001589734">
    <property type="component" value="Unassembled WGS sequence"/>
</dbReference>
<comment type="caution">
    <text evidence="3">The sequence shown here is derived from an EMBL/GenBank/DDBJ whole genome shotgun (WGS) entry which is preliminary data.</text>
</comment>
<sequence length="60" mass="6475">MKKLIFLGALTLLCNTLFSCTADEFETQTKKESKKEVSPTYAGGPGDIPVPPPPPPPEDE</sequence>